<evidence type="ECO:0008006" key="3">
    <source>
        <dbReference type="Google" id="ProtNLM"/>
    </source>
</evidence>
<dbReference type="RefSeq" id="WP_330929474.1">
    <property type="nucleotide sequence ID" value="NZ_CP119075.1"/>
</dbReference>
<name>A0AAF0CN61_9BACT</name>
<accession>A0AAF0CN61</accession>
<gene>
    <name evidence="1" type="ORF">PXH66_22345</name>
</gene>
<organism evidence="1 2">
    <name type="scientific">Synoicihabitans lomoniglobus</name>
    <dbReference type="NCBI Taxonomy" id="2909285"/>
    <lineage>
        <taxon>Bacteria</taxon>
        <taxon>Pseudomonadati</taxon>
        <taxon>Verrucomicrobiota</taxon>
        <taxon>Opitutia</taxon>
        <taxon>Opitutales</taxon>
        <taxon>Opitutaceae</taxon>
        <taxon>Synoicihabitans</taxon>
    </lineage>
</organism>
<proteinExistence type="predicted"/>
<dbReference type="Proteomes" id="UP001218638">
    <property type="component" value="Chromosome"/>
</dbReference>
<keyword evidence="2" id="KW-1185">Reference proteome</keyword>
<dbReference type="EMBL" id="CP119075">
    <property type="protein sequence ID" value="WED65088.1"/>
    <property type="molecule type" value="Genomic_DNA"/>
</dbReference>
<protein>
    <recommendedName>
        <fullName evidence="3">Neutral/alkaline non-lysosomal ceramidase N-terminal domain-containing protein</fullName>
    </recommendedName>
</protein>
<evidence type="ECO:0000313" key="1">
    <source>
        <dbReference type="EMBL" id="WED65088.1"/>
    </source>
</evidence>
<evidence type="ECO:0000313" key="2">
    <source>
        <dbReference type="Proteomes" id="UP001218638"/>
    </source>
</evidence>
<reference evidence="1" key="1">
    <citation type="submission" date="2023-03" db="EMBL/GenBank/DDBJ databases">
        <title>Lomoglobus Profundus gen. nov., sp. nov., a novel member of the phylum Verrucomicrobia, isolated from deep-marine sediment of South China Sea.</title>
        <authorList>
            <person name="Ahmad T."/>
            <person name="Ishaq S.E."/>
            <person name="Wang F."/>
        </authorList>
    </citation>
    <scope>NUCLEOTIDE SEQUENCE</scope>
    <source>
        <strain evidence="1">LMO-M01</strain>
    </source>
</reference>
<dbReference type="AlphaFoldDB" id="A0AAF0CN61"/>
<dbReference type="KEGG" id="slom:PXH66_22345"/>
<sequence length="471" mass="50786">MKRNENYSAAHFDTSRACVGAAPALTLGLMSTGQIDDTETAFAIAPFRFDVTPPLHHALLGGLVMSAIDYDDPLEAIGYVLLGAGAPIVVCAVDWAGLLNESHLAWRTALAAAAGTTPDRVAVHCVHQHNTPFVCHETRSIAATHPELPPVFELPFFESCLDRARTAVRHALQRPQPITHVAHGQATVHNVAANRRMDRDASGRVRSMRGSACTDPELRSMPEGLIDPTLQTIAFYAGARKVVSCHYYATHPMSYYRDGRVSSDFVGLARKQRQHDEPGCTQLYFTGCAGNVAAGKYNDGSPADRSALTQRVYDGIVASEAALVPTPLTTITWRSQSILPTPRPAPAPTALGMEVGAKAGPEAQQIGTLLHAFWTSWEHRVARQIPLSLSCLQVNACALLHLPGELFVEYQLLARALRPDRPVLVAAYGDGGPWYIPTASEYPAGGYEVSVAFSEPSIDAQLTTALRLLLA</sequence>